<evidence type="ECO:0000313" key="3">
    <source>
        <dbReference type="Proteomes" id="UP000694555"/>
    </source>
</evidence>
<dbReference type="AlphaFoldDB" id="A0A8B9Z2Y2"/>
<accession>A0A8B9Z2Y2</accession>
<name>A0A8B9Z2Y2_9AVES</name>
<organism evidence="2 3">
    <name type="scientific">Buteo japonicus</name>
    <dbReference type="NCBI Taxonomy" id="224669"/>
    <lineage>
        <taxon>Eukaryota</taxon>
        <taxon>Metazoa</taxon>
        <taxon>Chordata</taxon>
        <taxon>Craniata</taxon>
        <taxon>Vertebrata</taxon>
        <taxon>Euteleostomi</taxon>
        <taxon>Archelosauria</taxon>
        <taxon>Archosauria</taxon>
        <taxon>Dinosauria</taxon>
        <taxon>Saurischia</taxon>
        <taxon>Theropoda</taxon>
        <taxon>Coelurosauria</taxon>
        <taxon>Aves</taxon>
        <taxon>Neognathae</taxon>
        <taxon>Neoaves</taxon>
        <taxon>Telluraves</taxon>
        <taxon>Accipitrimorphae</taxon>
        <taxon>Accipitriformes</taxon>
        <taxon>Accipitridae</taxon>
        <taxon>Accipitrinae</taxon>
        <taxon>Buteo</taxon>
    </lineage>
</organism>
<reference evidence="2" key="2">
    <citation type="submission" date="2025-09" db="UniProtKB">
        <authorList>
            <consortium name="Ensembl"/>
        </authorList>
    </citation>
    <scope>IDENTIFICATION</scope>
</reference>
<feature type="region of interest" description="Disordered" evidence="1">
    <location>
        <begin position="1"/>
        <end position="38"/>
    </location>
</feature>
<feature type="compositionally biased region" description="Polar residues" evidence="1">
    <location>
        <begin position="1"/>
        <end position="14"/>
    </location>
</feature>
<dbReference type="Proteomes" id="UP000694555">
    <property type="component" value="Unplaced"/>
</dbReference>
<feature type="compositionally biased region" description="Polar residues" evidence="1">
    <location>
        <begin position="21"/>
        <end position="36"/>
    </location>
</feature>
<evidence type="ECO:0000256" key="1">
    <source>
        <dbReference type="SAM" id="MobiDB-lite"/>
    </source>
</evidence>
<keyword evidence="3" id="KW-1185">Reference proteome</keyword>
<protein>
    <submittedName>
        <fullName evidence="2">Uncharacterized protein</fullName>
    </submittedName>
</protein>
<reference evidence="2" key="1">
    <citation type="submission" date="2025-08" db="UniProtKB">
        <authorList>
            <consortium name="Ensembl"/>
        </authorList>
    </citation>
    <scope>IDENTIFICATION</scope>
</reference>
<sequence length="61" mass="6620">MLSTPSASMSSTHGSRYARLSPTSPAQVSFTSSVPTSGWLLSPSRMSTLPWYSSFFIRCVT</sequence>
<proteinExistence type="predicted"/>
<evidence type="ECO:0000313" key="2">
    <source>
        <dbReference type="Ensembl" id="ENSBJAP00000003083.1"/>
    </source>
</evidence>
<dbReference type="Ensembl" id="ENSBJAT00000003164.1">
    <property type="protein sequence ID" value="ENSBJAP00000003083.1"/>
    <property type="gene ID" value="ENSBJAG00000002262.1"/>
</dbReference>